<sequence>MTKDSIPLHTHHTSTAGLPLAADWVRHFAVVCPPISPSAGIGERLLTACRRRVLWLPRQNPQNAADLVRHSPVWSDYAVKFLFAHQHCTLSHGTTPRGVDTEVHRLVHAVDNAVADLVDIPIDDVEIGALLSRMAQRWLLYRAFASDLNIAGLLKAQRDYNTAVEQLPMLRTRRR</sequence>
<protein>
    <submittedName>
        <fullName evidence="1">Uncharacterized protein</fullName>
    </submittedName>
</protein>
<evidence type="ECO:0000313" key="2">
    <source>
        <dbReference type="Proteomes" id="UP000694257"/>
    </source>
</evidence>
<keyword evidence="2" id="KW-1185">Reference proteome</keyword>
<name>A0ABX8RIV2_NOCIO</name>
<accession>A0ABX8RIV2</accession>
<gene>
    <name evidence="1" type="ORF">KV110_24995</name>
</gene>
<dbReference type="Proteomes" id="UP000694257">
    <property type="component" value="Chromosome"/>
</dbReference>
<dbReference type="RefSeq" id="WP_218469717.1">
    <property type="nucleotide sequence ID" value="NZ_BAABJN010000003.1"/>
</dbReference>
<organism evidence="1 2">
    <name type="scientific">Nocardia iowensis</name>
    <dbReference type="NCBI Taxonomy" id="204891"/>
    <lineage>
        <taxon>Bacteria</taxon>
        <taxon>Bacillati</taxon>
        <taxon>Actinomycetota</taxon>
        <taxon>Actinomycetes</taxon>
        <taxon>Mycobacteriales</taxon>
        <taxon>Nocardiaceae</taxon>
        <taxon>Nocardia</taxon>
    </lineage>
</organism>
<evidence type="ECO:0000313" key="1">
    <source>
        <dbReference type="EMBL" id="QXN88834.1"/>
    </source>
</evidence>
<reference evidence="1 2" key="1">
    <citation type="submission" date="2021-07" db="EMBL/GenBank/DDBJ databases">
        <title>Whole Genome Sequence of Nocardia Iowensis.</title>
        <authorList>
            <person name="Lamm A."/>
            <person name="Collins-Fairclough A.M."/>
            <person name="Bunk B."/>
            <person name="Sproer C."/>
        </authorList>
    </citation>
    <scope>NUCLEOTIDE SEQUENCE [LARGE SCALE GENOMIC DNA]</scope>
    <source>
        <strain evidence="1 2">NRRL 5646</strain>
    </source>
</reference>
<proteinExistence type="predicted"/>
<dbReference type="EMBL" id="CP078145">
    <property type="protein sequence ID" value="QXN88834.1"/>
    <property type="molecule type" value="Genomic_DNA"/>
</dbReference>